<dbReference type="EMBL" id="JBHTMK010000005">
    <property type="protein sequence ID" value="MFD1364344.1"/>
    <property type="molecule type" value="Genomic_DNA"/>
</dbReference>
<dbReference type="SUPFAM" id="SSF63829">
    <property type="entry name" value="Calcium-dependent phosphotriesterase"/>
    <property type="match status" value="1"/>
</dbReference>
<evidence type="ECO:0000256" key="1">
    <source>
        <dbReference type="SAM" id="Phobius"/>
    </source>
</evidence>
<feature type="transmembrane region" description="Helical" evidence="1">
    <location>
        <begin position="163"/>
        <end position="185"/>
    </location>
</feature>
<proteinExistence type="predicted"/>
<name>A0ABW4A161_9ACTN</name>
<feature type="transmembrane region" description="Helical" evidence="1">
    <location>
        <begin position="58"/>
        <end position="86"/>
    </location>
</feature>
<feature type="transmembrane region" description="Helical" evidence="1">
    <location>
        <begin position="12"/>
        <end position="38"/>
    </location>
</feature>
<organism evidence="2 3">
    <name type="scientific">Actinoplanes sichuanensis</name>
    <dbReference type="NCBI Taxonomy" id="512349"/>
    <lineage>
        <taxon>Bacteria</taxon>
        <taxon>Bacillati</taxon>
        <taxon>Actinomycetota</taxon>
        <taxon>Actinomycetes</taxon>
        <taxon>Micromonosporales</taxon>
        <taxon>Micromonosporaceae</taxon>
        <taxon>Actinoplanes</taxon>
    </lineage>
</organism>
<keyword evidence="1" id="KW-0812">Transmembrane</keyword>
<dbReference type="RefSeq" id="WP_317791710.1">
    <property type="nucleotide sequence ID" value="NZ_AP028461.1"/>
</dbReference>
<evidence type="ECO:0000313" key="2">
    <source>
        <dbReference type="EMBL" id="MFD1364344.1"/>
    </source>
</evidence>
<sequence>MASETVNAPVRAVGRTLAGGAGVGALTGMCTAAVFLGGAAIEQNPPGQRLQPFLALPLYMLIGIPIGVVCGLVGALLSALLAAGLAPWWRAPMWASRLAGGLLFAVPVLLTSLLGTLLAPHVGALWPHPAITVPAMVGAAVGGFWLGPWMLGVTPARLVTRRGLIWSAATTVVVLLVPAVTVGGLPGRSPGQRVEVVAGAGTVAGGLAADTPVTGRLLGMTASADGGLRLLTAQGLEHTLWTVRDGRISHVPVPGLDEITVAQVVTGPDGGMYAALRQGPGSVVRISPDGGMVRVLGPDRATYQGPTVPVPDGTPVDGAYIGVLEGVAVSADGRIHFAESRLGESTYQVVRTVRDGRLATVLGREMNGDWRSASVRGGFPDGVPSTGLTIDSGYVTPMTITPEGMLYAAVGARGVVRVGADGAVHQVIGALTGTTGDVDRPETPWKDRGAAVGVPVSLGGDAEGANLVADTTGDIYLTNRHWIDERLPESFEWDGVAGDSRQAVVEQARKDRWMKGETEVLRVTPDGRVATVAAQADLIAVQGDWLYLAQTFQADDDTDRVLVVRTPIPR</sequence>
<keyword evidence="3" id="KW-1185">Reference proteome</keyword>
<comment type="caution">
    <text evidence="2">The sequence shown here is derived from an EMBL/GenBank/DDBJ whole genome shotgun (WGS) entry which is preliminary data.</text>
</comment>
<feature type="transmembrane region" description="Helical" evidence="1">
    <location>
        <begin position="98"/>
        <end position="119"/>
    </location>
</feature>
<reference evidence="3" key="1">
    <citation type="journal article" date="2019" name="Int. J. Syst. Evol. Microbiol.">
        <title>The Global Catalogue of Microorganisms (GCM) 10K type strain sequencing project: providing services to taxonomists for standard genome sequencing and annotation.</title>
        <authorList>
            <consortium name="The Broad Institute Genomics Platform"/>
            <consortium name="The Broad Institute Genome Sequencing Center for Infectious Disease"/>
            <person name="Wu L."/>
            <person name="Ma J."/>
        </authorList>
    </citation>
    <scope>NUCLEOTIDE SEQUENCE [LARGE SCALE GENOMIC DNA]</scope>
    <source>
        <strain evidence="3">CCM 7526</strain>
    </source>
</reference>
<evidence type="ECO:0000313" key="3">
    <source>
        <dbReference type="Proteomes" id="UP001597183"/>
    </source>
</evidence>
<dbReference type="Proteomes" id="UP001597183">
    <property type="component" value="Unassembled WGS sequence"/>
</dbReference>
<keyword evidence="1" id="KW-0472">Membrane</keyword>
<protein>
    <submittedName>
        <fullName evidence="2">Stage II sporulation protein M</fullName>
    </submittedName>
</protein>
<gene>
    <name evidence="2" type="ORF">ACFQ5G_03185</name>
</gene>
<feature type="transmembrane region" description="Helical" evidence="1">
    <location>
        <begin position="131"/>
        <end position="151"/>
    </location>
</feature>
<accession>A0ABW4A161</accession>
<keyword evidence="1" id="KW-1133">Transmembrane helix</keyword>